<proteinExistence type="predicted"/>
<feature type="region of interest" description="Disordered" evidence="1">
    <location>
        <begin position="19"/>
        <end position="61"/>
    </location>
</feature>
<feature type="compositionally biased region" description="Basic and acidic residues" evidence="1">
    <location>
        <begin position="48"/>
        <end position="61"/>
    </location>
</feature>
<feature type="domain" description="Kinesin-like protein Kif23 Arf6-interacting" evidence="2">
    <location>
        <begin position="1"/>
        <end position="27"/>
    </location>
</feature>
<dbReference type="InterPro" id="IPR038105">
    <property type="entry name" value="Kif23_Arf-bd_sf"/>
</dbReference>
<evidence type="ECO:0000313" key="3">
    <source>
        <dbReference type="EMBL" id="CAG5118901.1"/>
    </source>
</evidence>
<dbReference type="Proteomes" id="UP000678393">
    <property type="component" value="Unassembled WGS sequence"/>
</dbReference>
<comment type="caution">
    <text evidence="3">The sequence shown here is derived from an EMBL/GenBank/DDBJ whole genome shotgun (WGS) entry which is preliminary data.</text>
</comment>
<dbReference type="EMBL" id="CAJHNH020000626">
    <property type="protein sequence ID" value="CAG5118901.1"/>
    <property type="molecule type" value="Genomic_DNA"/>
</dbReference>
<reference evidence="3" key="1">
    <citation type="submission" date="2021-04" db="EMBL/GenBank/DDBJ databases">
        <authorList>
            <consortium name="Molecular Ecology Group"/>
        </authorList>
    </citation>
    <scope>NUCLEOTIDE SEQUENCE</scope>
</reference>
<name>A0A8S3YUH1_9EUPU</name>
<dbReference type="Pfam" id="PF16540">
    <property type="entry name" value="MKLP1_Arf_bdg"/>
    <property type="match status" value="1"/>
</dbReference>
<keyword evidence="4" id="KW-1185">Reference proteome</keyword>
<feature type="non-terminal residue" evidence="3">
    <location>
        <position position="1"/>
    </location>
</feature>
<evidence type="ECO:0000313" key="4">
    <source>
        <dbReference type="Proteomes" id="UP000678393"/>
    </source>
</evidence>
<evidence type="ECO:0000259" key="2">
    <source>
        <dbReference type="Pfam" id="PF16540"/>
    </source>
</evidence>
<protein>
    <recommendedName>
        <fullName evidence="2">Kinesin-like protein Kif23 Arf6-interacting domain-containing protein</fullName>
    </recommendedName>
</protein>
<dbReference type="AlphaFoldDB" id="A0A8S3YUH1"/>
<organism evidence="3 4">
    <name type="scientific">Candidula unifasciata</name>
    <dbReference type="NCBI Taxonomy" id="100452"/>
    <lineage>
        <taxon>Eukaryota</taxon>
        <taxon>Metazoa</taxon>
        <taxon>Spiralia</taxon>
        <taxon>Lophotrochozoa</taxon>
        <taxon>Mollusca</taxon>
        <taxon>Gastropoda</taxon>
        <taxon>Heterobranchia</taxon>
        <taxon>Euthyneura</taxon>
        <taxon>Panpulmonata</taxon>
        <taxon>Eupulmonata</taxon>
        <taxon>Stylommatophora</taxon>
        <taxon>Helicina</taxon>
        <taxon>Helicoidea</taxon>
        <taxon>Geomitridae</taxon>
        <taxon>Candidula</taxon>
    </lineage>
</organism>
<dbReference type="Gene3D" id="2.60.40.4330">
    <property type="entry name" value="Kinesin-like protein Kif23, Arf6-interacting domain"/>
    <property type="match status" value="1"/>
</dbReference>
<gene>
    <name evidence="3" type="ORF">CUNI_LOCUS4459</name>
</gene>
<dbReference type="InterPro" id="IPR032384">
    <property type="entry name" value="Kif23_Arf-bd"/>
</dbReference>
<evidence type="ECO:0000256" key="1">
    <source>
        <dbReference type="SAM" id="MobiDB-lite"/>
    </source>
</evidence>
<sequence>GDVIPTVSGGSAVIFNDVEMLKQDSPGSRKRRSPTTPRYDPELQWTDTEERCSVALEGHSR</sequence>
<accession>A0A8S3YUH1</accession>
<feature type="non-terminal residue" evidence="3">
    <location>
        <position position="61"/>
    </location>
</feature>
<dbReference type="OrthoDB" id="2403182at2759"/>